<dbReference type="CDD" id="cd05674">
    <property type="entry name" value="M20_yscS"/>
    <property type="match status" value="1"/>
</dbReference>
<dbReference type="SUPFAM" id="SSF55031">
    <property type="entry name" value="Bacterial exopeptidase dimerisation domain"/>
    <property type="match status" value="1"/>
</dbReference>
<sequence>MIKLDSNEKLGSSQFLKRKQLWSKYRYYSLLLILFLVTGSLLLDPGSTDINNKNDVSIFSTDSTVELCPKVHPLTPKFNKSIDYILNDPLYKKQSIERLSKAVQIPTEVQDVNPDPKLNPGFYSQFITLHRFIDNTFPLIKTRLQKEVINEFGLLYTWKGTNETLKPILLMAHQDVVPVNKDSVDQWTFPPFSGHYDPNTDLLWGRGANDCKNLLIAELEAVEKLLEDGFIPERTIILSLGFDEESSGVWGASHLASFIHERYGDDSILLVVDEGAGIVEVENGLYIAPVVNSEKGYVDVTIEILGHGGHSSVPPDHTTIGVAADLITLIESSPFPSDFQLDNPLYGALTCTAEHSTSLPSDIKNIILNAGVDDKHRNQLTQYVSNNKQLRDLIRTTQSVDIISGGVKANALPESTKFLVNHRVDFHSSVRETVLEDVERARVVANRYGYGLLFEGEYLIEPTELGFIEVTYSKPLEPAPTSPSSGPVWDILAGTIQDLFNNAFIVEKANDNSNDRNNSSNSSSNNGLYVTTGVFSGNTDTKYYWSLTNHIYRFIGALFDESSLKTVHSVNENIEMKNHLSAITFVYELIVNVNESDLAY</sequence>
<dbReference type="PANTHER" id="PTHR45962">
    <property type="entry name" value="N-FATTY-ACYL-AMINO ACID SYNTHASE/HYDROLASE PM20D1"/>
    <property type="match status" value="1"/>
</dbReference>
<accession>A0AAN7ZZ41</accession>
<dbReference type="GO" id="GO:0004181">
    <property type="term" value="F:metallocarboxypeptidase activity"/>
    <property type="evidence" value="ECO:0007669"/>
    <property type="project" value="InterPro"/>
</dbReference>
<dbReference type="GO" id="GO:0016020">
    <property type="term" value="C:membrane"/>
    <property type="evidence" value="ECO:0007669"/>
    <property type="project" value="UniProtKB-SubCell"/>
</dbReference>
<dbReference type="AlphaFoldDB" id="A0AAN7ZZ41"/>
<dbReference type="Gene3D" id="3.30.70.360">
    <property type="match status" value="1"/>
</dbReference>
<evidence type="ECO:0000256" key="1">
    <source>
        <dbReference type="ARBA" id="ARBA00001947"/>
    </source>
</evidence>
<dbReference type="Proteomes" id="UP001306508">
    <property type="component" value="Unassembled WGS sequence"/>
</dbReference>
<keyword evidence="10 16" id="KW-0862">Zinc</keyword>
<keyword evidence="12 17" id="KW-1133">Transmembrane helix</keyword>
<dbReference type="EMBL" id="JAWIZZ010000006">
    <property type="protein sequence ID" value="KAK5782236.1"/>
    <property type="molecule type" value="Genomic_DNA"/>
</dbReference>
<protein>
    <recommendedName>
        <fullName evidence="18">Peptidase M20 dimerisation domain-containing protein</fullName>
    </recommendedName>
</protein>
<dbReference type="PIRSF" id="PIRSF037217">
    <property type="entry name" value="Carboxypeptidase_S"/>
    <property type="match status" value="1"/>
</dbReference>
<keyword evidence="13 17" id="KW-0472">Membrane</keyword>
<keyword evidence="9" id="KW-0378">Hydrolase</keyword>
<dbReference type="InterPro" id="IPR047177">
    <property type="entry name" value="Pept_M20A"/>
</dbReference>
<reference evidence="20" key="1">
    <citation type="submission" date="2023-07" db="EMBL/GenBank/DDBJ databases">
        <title>A draft genome of Kazachstania heterogenica Y-27499.</title>
        <authorList>
            <person name="Donic C."/>
            <person name="Kralova J.S."/>
            <person name="Fidel L."/>
            <person name="Ben-Dor S."/>
            <person name="Jung S."/>
        </authorList>
    </citation>
    <scope>NUCLEOTIDE SEQUENCE [LARGE SCALE GENOMIC DNA]</scope>
    <source>
        <strain evidence="20">Y27499</strain>
    </source>
</reference>
<evidence type="ECO:0000256" key="5">
    <source>
        <dbReference type="ARBA" id="ARBA00022645"/>
    </source>
</evidence>
<evidence type="ECO:0000256" key="14">
    <source>
        <dbReference type="ARBA" id="ARBA00023180"/>
    </source>
</evidence>
<evidence type="ECO:0000256" key="6">
    <source>
        <dbReference type="ARBA" id="ARBA00022670"/>
    </source>
</evidence>
<keyword evidence="11" id="KW-0832">Ubl conjugation</keyword>
<keyword evidence="7 17" id="KW-0812">Transmembrane</keyword>
<dbReference type="SUPFAM" id="SSF53187">
    <property type="entry name" value="Zn-dependent exopeptidases"/>
    <property type="match status" value="1"/>
</dbReference>
<comment type="similarity">
    <text evidence="3">Belongs to the peptidase M20A family.</text>
</comment>
<feature type="binding site" evidence="16">
    <location>
        <position position="210"/>
    </location>
    <ligand>
        <name>Zn(2+)</name>
        <dbReference type="ChEBI" id="CHEBI:29105"/>
        <label>2</label>
    </ligand>
</feature>
<feature type="binding site" evidence="16">
    <location>
        <position position="245"/>
    </location>
    <ligand>
        <name>Zn(2+)</name>
        <dbReference type="ChEBI" id="CHEBI:29105"/>
        <label>1</label>
    </ligand>
</feature>
<evidence type="ECO:0000256" key="8">
    <source>
        <dbReference type="ARBA" id="ARBA00022723"/>
    </source>
</evidence>
<feature type="binding site" evidence="16">
    <location>
        <position position="273"/>
    </location>
    <ligand>
        <name>Zn(2+)</name>
        <dbReference type="ChEBI" id="CHEBI:29105"/>
        <label>2</label>
    </ligand>
</feature>
<evidence type="ECO:0000256" key="17">
    <source>
        <dbReference type="SAM" id="Phobius"/>
    </source>
</evidence>
<evidence type="ECO:0000256" key="3">
    <source>
        <dbReference type="ARBA" id="ARBA00006247"/>
    </source>
</evidence>
<evidence type="ECO:0000256" key="15">
    <source>
        <dbReference type="PIRSR" id="PIRSR037217-1"/>
    </source>
</evidence>
<evidence type="ECO:0000256" key="13">
    <source>
        <dbReference type="ARBA" id="ARBA00023136"/>
    </source>
</evidence>
<dbReference type="InterPro" id="IPR002933">
    <property type="entry name" value="Peptidase_M20"/>
</dbReference>
<dbReference type="PROSITE" id="PS00759">
    <property type="entry name" value="ARGE_DAPE_CPG2_2"/>
    <property type="match status" value="1"/>
</dbReference>
<dbReference type="Gene3D" id="3.40.630.10">
    <property type="entry name" value="Zn peptidases"/>
    <property type="match status" value="1"/>
</dbReference>
<evidence type="ECO:0000256" key="11">
    <source>
        <dbReference type="ARBA" id="ARBA00022843"/>
    </source>
</evidence>
<dbReference type="InterPro" id="IPR036264">
    <property type="entry name" value="Bact_exopeptidase_dim_dom"/>
</dbReference>
<feature type="active site" description="Proton acceptor" evidence="15">
    <location>
        <position position="244"/>
    </location>
</feature>
<evidence type="ECO:0000259" key="18">
    <source>
        <dbReference type="Pfam" id="PF07687"/>
    </source>
</evidence>
<dbReference type="Gene3D" id="1.10.150.900">
    <property type="match status" value="1"/>
</dbReference>
<evidence type="ECO:0000256" key="4">
    <source>
        <dbReference type="ARBA" id="ARBA00022499"/>
    </source>
</evidence>
<evidence type="ECO:0000313" key="19">
    <source>
        <dbReference type="EMBL" id="KAK5782236.1"/>
    </source>
</evidence>
<comment type="cofactor">
    <cofactor evidence="1">
        <name>Zn(2+)</name>
        <dbReference type="ChEBI" id="CHEBI:29105"/>
    </cofactor>
</comment>
<proteinExistence type="inferred from homology"/>
<dbReference type="InterPro" id="IPR001261">
    <property type="entry name" value="ArgE/DapE_CS"/>
</dbReference>
<keyword evidence="20" id="KW-1185">Reference proteome</keyword>
<dbReference type="PROSITE" id="PS00758">
    <property type="entry name" value="ARGE_DAPE_CPG2_1"/>
    <property type="match status" value="1"/>
</dbReference>
<keyword evidence="6" id="KW-0645">Protease</keyword>
<feature type="domain" description="Peptidase M20 dimerisation" evidence="18">
    <location>
        <begin position="293"/>
        <end position="430"/>
    </location>
</feature>
<feature type="binding site" evidence="16">
    <location>
        <position position="210"/>
    </location>
    <ligand>
        <name>Zn(2+)</name>
        <dbReference type="ChEBI" id="CHEBI:29105"/>
        <label>1</label>
    </ligand>
</feature>
<dbReference type="PANTHER" id="PTHR45962:SF1">
    <property type="entry name" value="N-FATTY-ACYL-AMINO ACID SYNTHASE_HYDROLASE PM20D1"/>
    <property type="match status" value="1"/>
</dbReference>
<comment type="subcellular location">
    <subcellularLocation>
        <location evidence="2">Membrane</location>
        <topology evidence="2">Single-pass membrane protein</topology>
    </subcellularLocation>
</comment>
<dbReference type="Pfam" id="PF01546">
    <property type="entry name" value="Peptidase_M20"/>
    <property type="match status" value="1"/>
</dbReference>
<feature type="binding site" evidence="16">
    <location>
        <position position="173"/>
    </location>
    <ligand>
        <name>Zn(2+)</name>
        <dbReference type="ChEBI" id="CHEBI:29105"/>
        <label>2</label>
    </ligand>
</feature>
<feature type="binding site" evidence="16">
    <location>
        <position position="568"/>
    </location>
    <ligand>
        <name>Zn(2+)</name>
        <dbReference type="ChEBI" id="CHEBI:29105"/>
        <label>1</label>
    </ligand>
</feature>
<dbReference type="InterPro" id="IPR011650">
    <property type="entry name" value="Peptidase_M20_dimer"/>
</dbReference>
<evidence type="ECO:0000256" key="16">
    <source>
        <dbReference type="PIRSR" id="PIRSR037217-2"/>
    </source>
</evidence>
<organism evidence="19 20">
    <name type="scientific">Arxiozyma heterogenica</name>
    <dbReference type="NCBI Taxonomy" id="278026"/>
    <lineage>
        <taxon>Eukaryota</taxon>
        <taxon>Fungi</taxon>
        <taxon>Dikarya</taxon>
        <taxon>Ascomycota</taxon>
        <taxon>Saccharomycotina</taxon>
        <taxon>Saccharomycetes</taxon>
        <taxon>Saccharomycetales</taxon>
        <taxon>Saccharomycetaceae</taxon>
        <taxon>Arxiozyma</taxon>
    </lineage>
</organism>
<evidence type="ECO:0000256" key="2">
    <source>
        <dbReference type="ARBA" id="ARBA00004167"/>
    </source>
</evidence>
<dbReference type="GO" id="GO:0000328">
    <property type="term" value="C:fungal-type vacuole lumen"/>
    <property type="evidence" value="ECO:0007669"/>
    <property type="project" value="TreeGrafter"/>
</dbReference>
<evidence type="ECO:0000313" key="20">
    <source>
        <dbReference type="Proteomes" id="UP001306508"/>
    </source>
</evidence>
<evidence type="ECO:0000256" key="12">
    <source>
        <dbReference type="ARBA" id="ARBA00022989"/>
    </source>
</evidence>
<evidence type="ECO:0000256" key="10">
    <source>
        <dbReference type="ARBA" id="ARBA00022833"/>
    </source>
</evidence>
<keyword evidence="5" id="KW-0121">Carboxypeptidase</keyword>
<keyword evidence="14" id="KW-0325">Glycoprotein</keyword>
<dbReference type="FunFam" id="3.40.630.10:FF:000098">
    <property type="entry name" value="Gly-Xaa carboxypeptidase"/>
    <property type="match status" value="1"/>
</dbReference>
<evidence type="ECO:0000256" key="7">
    <source>
        <dbReference type="ARBA" id="ARBA00022692"/>
    </source>
</evidence>
<feature type="active site" evidence="15">
    <location>
        <position position="175"/>
    </location>
</feature>
<comment type="caution">
    <text evidence="19">The sequence shown here is derived from an EMBL/GenBank/DDBJ whole genome shotgun (WGS) entry which is preliminary data.</text>
</comment>
<dbReference type="GO" id="GO:0046872">
    <property type="term" value="F:metal ion binding"/>
    <property type="evidence" value="ECO:0007669"/>
    <property type="project" value="UniProtKB-KW"/>
</dbReference>
<keyword evidence="4" id="KW-1017">Isopeptide bond</keyword>
<dbReference type="GO" id="GO:0051603">
    <property type="term" value="P:proteolysis involved in protein catabolic process"/>
    <property type="evidence" value="ECO:0007669"/>
    <property type="project" value="TreeGrafter"/>
</dbReference>
<dbReference type="InterPro" id="IPR017141">
    <property type="entry name" value="Pept_M20_carboxypep"/>
</dbReference>
<feature type="transmembrane region" description="Helical" evidence="17">
    <location>
        <begin position="25"/>
        <end position="43"/>
    </location>
</feature>
<dbReference type="Pfam" id="PF07687">
    <property type="entry name" value="M20_dimer"/>
    <property type="match status" value="1"/>
</dbReference>
<name>A0AAN7ZZ41_9SACH</name>
<keyword evidence="8 16" id="KW-0479">Metal-binding</keyword>
<gene>
    <name evidence="19" type="ORF">RI543_000166</name>
</gene>
<evidence type="ECO:0000256" key="9">
    <source>
        <dbReference type="ARBA" id="ARBA00022801"/>
    </source>
</evidence>